<feature type="compositionally biased region" description="Polar residues" evidence="1">
    <location>
        <begin position="310"/>
        <end position="320"/>
    </location>
</feature>
<dbReference type="PROSITE" id="PS50020">
    <property type="entry name" value="WW_DOMAIN_2"/>
    <property type="match status" value="1"/>
</dbReference>
<dbReference type="PANTHER" id="PTHR46697">
    <property type="entry name" value="FORMIN-BINDING PROTEIN 4"/>
    <property type="match status" value="1"/>
</dbReference>
<dbReference type="SUPFAM" id="SSF51045">
    <property type="entry name" value="WW domain"/>
    <property type="match status" value="1"/>
</dbReference>
<feature type="compositionally biased region" description="Pro residues" evidence="1">
    <location>
        <begin position="696"/>
        <end position="706"/>
    </location>
</feature>
<feature type="compositionally biased region" description="Low complexity" evidence="1">
    <location>
        <begin position="354"/>
        <end position="364"/>
    </location>
</feature>
<name>A0AAU9TBQ9_EUPED</name>
<feature type="compositionally biased region" description="Basic and acidic residues" evidence="1">
    <location>
        <begin position="340"/>
        <end position="353"/>
    </location>
</feature>
<feature type="compositionally biased region" description="Basic and acidic residues" evidence="1">
    <location>
        <begin position="709"/>
        <end position="718"/>
    </location>
</feature>
<dbReference type="InterPro" id="IPR053076">
    <property type="entry name" value="WW_domain_protein"/>
</dbReference>
<feature type="region of interest" description="Disordered" evidence="1">
    <location>
        <begin position="140"/>
        <end position="274"/>
    </location>
</feature>
<accession>A0AAU9TBQ9</accession>
<evidence type="ECO:0000313" key="3">
    <source>
        <dbReference type="EMBL" id="CAH2084404.1"/>
    </source>
</evidence>
<proteinExistence type="predicted"/>
<dbReference type="Proteomes" id="UP001153954">
    <property type="component" value="Unassembled WGS sequence"/>
</dbReference>
<feature type="compositionally biased region" description="Pro residues" evidence="1">
    <location>
        <begin position="644"/>
        <end position="660"/>
    </location>
</feature>
<dbReference type="AlphaFoldDB" id="A0AAU9TBQ9"/>
<feature type="compositionally biased region" description="Pro residues" evidence="1">
    <location>
        <begin position="193"/>
        <end position="203"/>
    </location>
</feature>
<sequence>MSNLNPLGLLVNYGDSDEEMEDGSPMSAKRYDIASKRTSATYPGYDANHQTAAPAGIHPAPIPHCPWSACYDENSGFTYYWNQQTNAVTWEAPPEYLLALKLAQQQLHTSGATEVSAEEWQLYQQALAEKQNAQNKVIAKAPVKTTKKPDKVSKLKINKKRPASDDEDEKIELITSYHNSDSESNDESEKLPVTPPLPEPPSRLPKHPQKKQKTQQKQKTQVEFGPPLPPNQNYTVPIGPELPPQLIDNKHKSSESKEIKEQDKTKSNDDDSQDEMCLLKKLKDKAKLLEKLGGELPSELQKIIKDDVRSNNASPRTETTVADLDVDDLLKEIEKTELPKVVKSKNKIDDKPKSSTNSISNSPKSGDRTPPLEELKALYPNNGSITLFPSAANIDESKADVKTTTETPVTIEKDKKENVYLMNIDEPIENVGRKKLRISNSVLPERKKEKSELPAYTTKYSQFIEGFSNERTGLGFSKEDDGGGSPKNTISYGNGLTFTKGETLNEEKKDEDLDDLTELLEAKLKFLSQLQPCALSPLQEMLIQMQTLVSAFRAGALSAAYWRRWARGAERALAQHEAAAAPPGWLCVFQRSEGRYCYRRESDGFVQYEYPAVTSTDMDISTTPPHPSSETKESAVESPRARRTPPPPGTAPAPPPPPRIAPDDRDQEPKQEIGDELLSFYNDIAQLEKSSVPTEPNSPEPPPPPVITEKTKEKDVKLPKKKTKVKLSSSLGMKHKSVSTLVAKWQQVADEINSD</sequence>
<dbReference type="InterPro" id="IPR036020">
    <property type="entry name" value="WW_dom_sf"/>
</dbReference>
<comment type="caution">
    <text evidence="3">The sequence shown here is derived from an EMBL/GenBank/DDBJ whole genome shotgun (WGS) entry which is preliminary data.</text>
</comment>
<evidence type="ECO:0000313" key="4">
    <source>
        <dbReference type="Proteomes" id="UP001153954"/>
    </source>
</evidence>
<feature type="compositionally biased region" description="Basic and acidic residues" evidence="1">
    <location>
        <begin position="661"/>
        <end position="673"/>
    </location>
</feature>
<feature type="compositionally biased region" description="Basic residues" evidence="1">
    <location>
        <begin position="204"/>
        <end position="216"/>
    </location>
</feature>
<protein>
    <recommendedName>
        <fullName evidence="2">WW domain-containing protein</fullName>
    </recommendedName>
</protein>
<gene>
    <name evidence="3" type="ORF">EEDITHA_LOCUS971</name>
</gene>
<keyword evidence="4" id="KW-1185">Reference proteome</keyword>
<feature type="region of interest" description="Disordered" evidence="1">
    <location>
        <begin position="300"/>
        <end position="325"/>
    </location>
</feature>
<dbReference type="InterPro" id="IPR001202">
    <property type="entry name" value="WW_dom"/>
</dbReference>
<evidence type="ECO:0000259" key="2">
    <source>
        <dbReference type="PROSITE" id="PS50020"/>
    </source>
</evidence>
<dbReference type="Gene3D" id="2.20.70.10">
    <property type="match status" value="1"/>
</dbReference>
<evidence type="ECO:0000256" key="1">
    <source>
        <dbReference type="SAM" id="MobiDB-lite"/>
    </source>
</evidence>
<feature type="region of interest" description="Disordered" evidence="1">
    <location>
        <begin position="340"/>
        <end position="376"/>
    </location>
</feature>
<feature type="region of interest" description="Disordered" evidence="1">
    <location>
        <begin position="616"/>
        <end position="735"/>
    </location>
</feature>
<feature type="compositionally biased region" description="Basic and acidic residues" evidence="1">
    <location>
        <begin position="365"/>
        <end position="376"/>
    </location>
</feature>
<dbReference type="Pfam" id="PF00397">
    <property type="entry name" value="WW"/>
    <property type="match status" value="1"/>
</dbReference>
<dbReference type="EMBL" id="CAKOGL010000003">
    <property type="protein sequence ID" value="CAH2084404.1"/>
    <property type="molecule type" value="Genomic_DNA"/>
</dbReference>
<reference evidence="3" key="1">
    <citation type="submission" date="2022-03" db="EMBL/GenBank/DDBJ databases">
        <authorList>
            <person name="Tunstrom K."/>
        </authorList>
    </citation>
    <scope>NUCLEOTIDE SEQUENCE</scope>
</reference>
<dbReference type="CDD" id="cd00201">
    <property type="entry name" value="WW"/>
    <property type="match status" value="1"/>
</dbReference>
<feature type="compositionally biased region" description="Basic and acidic residues" evidence="1">
    <location>
        <begin position="248"/>
        <end position="269"/>
    </location>
</feature>
<dbReference type="PANTHER" id="PTHR46697:SF1">
    <property type="entry name" value="FORMIN-BINDING PROTEIN 4"/>
    <property type="match status" value="1"/>
</dbReference>
<organism evidence="3 4">
    <name type="scientific">Euphydryas editha</name>
    <name type="common">Edith's checkerspot</name>
    <dbReference type="NCBI Taxonomy" id="104508"/>
    <lineage>
        <taxon>Eukaryota</taxon>
        <taxon>Metazoa</taxon>
        <taxon>Ecdysozoa</taxon>
        <taxon>Arthropoda</taxon>
        <taxon>Hexapoda</taxon>
        <taxon>Insecta</taxon>
        <taxon>Pterygota</taxon>
        <taxon>Neoptera</taxon>
        <taxon>Endopterygota</taxon>
        <taxon>Lepidoptera</taxon>
        <taxon>Glossata</taxon>
        <taxon>Ditrysia</taxon>
        <taxon>Papilionoidea</taxon>
        <taxon>Nymphalidae</taxon>
        <taxon>Nymphalinae</taxon>
        <taxon>Euphydryas</taxon>
    </lineage>
</organism>
<feature type="domain" description="WW" evidence="2">
    <location>
        <begin position="66"/>
        <end position="95"/>
    </location>
</feature>
<dbReference type="SMART" id="SM00456">
    <property type="entry name" value="WW"/>
    <property type="match status" value="1"/>
</dbReference>